<sequence length="1117" mass="116298">MAATKSSDRSAGGTRLGASPDEAGEAELGKTDDAFTPIPWKPLRGASPQDPATDAMPPSPAELAARKQAALDEVLADIDLNPHLTREQGDRLARYAGQLATTDTPRVQCWEQGTPPEIVQAYLLAEQKITAAGAFGVQALQVSRHWTRTATNGSNQGTQGQPVTVTWSIVPDGTPITASDSGDTSNASNLRARMAVIYGGSATGTASAQPWFSVFQAVFDNLAAISGLRFVYEPNDDGVGIDSVTTTGDYGVLGTRGDIRISGHLIDGNSNTLAYAYYPDNGDVVIDTGDSYINDTSSTSLKLRNILEHEIGHALGLAHVCPVNQTKLMEPFINLSFRGCQFDDIYSHQRNYGDPLEVHDSVRNNDTTANATPISLTPGTLASWQWLSIDDNSDTDLFSFTAATTQQMTVRIIPSDPILPSDPVNDTYLEGLQNSDGTCTAGTAFDPTTQQDLVLDLLGPNGTTVMTTAPTQAAGVTEEIKTFKFTTAGTHYIRVRGGTNDRAQLYRMEVLMEGVPPAPQLVVTSRRLAAESNSGANGAPDPGETIQLGITLTNAGNLTATNITASVSALAGVTVFGNAQNFGTLAPGEESGERIFTFAVAGTVGQAVSLQLSANATGYSAAVPFSLTLGTSLGPAPLDEHFDLSASLPAGWSQSVTGSGSPWVVSSIRSKSTTNSMFSPSVTTTGEAILSAPAMTVGAGGGILEFAHQYLLESTRDGGVLEASRNGGAWFDLMNSAASVLAGDYNSTISASAGSAINGREAWTGNASSFISTRVKLPAAWAGESIVFRWRLAHNNSTIVNGWNVDDVKFFPLAALDPFRPQLSLTSSGTALSENNPSATVGISLSTPLPLAQAVAVPLEVSGTASPADLFGSLTLTLPVGQTSVTGQVGSLLDSLVEGTESLVLSIPSANAGFAAMAPSSVTLEIADAPVVPVTVQLSGLNSVYDGSTKAASVTTDPSGVTVVVTYDGSATLPLNAGSYAVVATVTTPGFVGSANGTLVVASAFTGWIATFANPADPLAAPSADLDGDGWSNVGEYAFSTLPNNPTSMPKFPQIMTPWEVWLVVPPAPPGIVRHGEASTDLKTWTQEGVSENSPGYIVPRNGIEKKFLRVVYELVN</sequence>
<gene>
    <name evidence="8" type="ORF">WKV53_04635</name>
</gene>
<dbReference type="InterPro" id="IPR001818">
    <property type="entry name" value="Pept_M10_metallopeptidase"/>
</dbReference>
<dbReference type="InterPro" id="IPR043772">
    <property type="entry name" value="MBG_3"/>
</dbReference>
<feature type="domain" description="Peptidase metallopeptidase" evidence="7">
    <location>
        <begin position="163"/>
        <end position="354"/>
    </location>
</feature>
<organism evidence="8 9">
    <name type="scientific">Luteolibacter soli</name>
    <dbReference type="NCBI Taxonomy" id="3135280"/>
    <lineage>
        <taxon>Bacteria</taxon>
        <taxon>Pseudomonadati</taxon>
        <taxon>Verrucomicrobiota</taxon>
        <taxon>Verrucomicrobiia</taxon>
        <taxon>Verrucomicrobiales</taxon>
        <taxon>Verrucomicrobiaceae</taxon>
        <taxon>Luteolibacter</taxon>
    </lineage>
</organism>
<evidence type="ECO:0000256" key="4">
    <source>
        <dbReference type="ARBA" id="ARBA00022833"/>
    </source>
</evidence>
<dbReference type="EMBL" id="JBBUKT010000001">
    <property type="protein sequence ID" value="MEK7949764.1"/>
    <property type="molecule type" value="Genomic_DNA"/>
</dbReference>
<keyword evidence="1" id="KW-0645">Protease</keyword>
<keyword evidence="3" id="KW-0378">Hydrolase</keyword>
<evidence type="ECO:0000256" key="2">
    <source>
        <dbReference type="ARBA" id="ARBA00022723"/>
    </source>
</evidence>
<dbReference type="Gene3D" id="3.40.390.10">
    <property type="entry name" value="Collagenase (Catalytic Domain)"/>
    <property type="match status" value="1"/>
</dbReference>
<comment type="caution">
    <text evidence="8">The sequence shown here is derived from an EMBL/GenBank/DDBJ whole genome shotgun (WGS) entry which is preliminary data.</text>
</comment>
<evidence type="ECO:0000256" key="1">
    <source>
        <dbReference type="ARBA" id="ARBA00022670"/>
    </source>
</evidence>
<accession>A0ABU9APW9</accession>
<evidence type="ECO:0000313" key="9">
    <source>
        <dbReference type="Proteomes" id="UP001371305"/>
    </source>
</evidence>
<dbReference type="Gene3D" id="2.60.40.2030">
    <property type="match status" value="1"/>
</dbReference>
<dbReference type="InterPro" id="IPR024079">
    <property type="entry name" value="MetalloPept_cat_dom_sf"/>
</dbReference>
<reference evidence="8 9" key="1">
    <citation type="submission" date="2024-04" db="EMBL/GenBank/DDBJ databases">
        <title>Luteolibacter sp. isolated from soil.</title>
        <authorList>
            <person name="An J."/>
        </authorList>
    </citation>
    <scope>NUCLEOTIDE SEQUENCE [LARGE SCALE GENOMIC DNA]</scope>
    <source>
        <strain evidence="8 9">Y139</strain>
    </source>
</reference>
<dbReference type="SMART" id="SM00235">
    <property type="entry name" value="ZnMc"/>
    <property type="match status" value="1"/>
</dbReference>
<keyword evidence="4" id="KW-0862">Zinc</keyword>
<dbReference type="Proteomes" id="UP001371305">
    <property type="component" value="Unassembled WGS sequence"/>
</dbReference>
<evidence type="ECO:0000313" key="8">
    <source>
        <dbReference type="EMBL" id="MEK7949764.1"/>
    </source>
</evidence>
<feature type="region of interest" description="Disordered" evidence="6">
    <location>
        <begin position="1"/>
        <end position="64"/>
    </location>
</feature>
<dbReference type="Pfam" id="PF00413">
    <property type="entry name" value="Peptidase_M10"/>
    <property type="match status" value="1"/>
</dbReference>
<dbReference type="Pfam" id="PF18887">
    <property type="entry name" value="MBG_3"/>
    <property type="match status" value="1"/>
</dbReference>
<dbReference type="SUPFAM" id="SSF141072">
    <property type="entry name" value="CalX-like"/>
    <property type="match status" value="1"/>
</dbReference>
<dbReference type="InterPro" id="IPR038081">
    <property type="entry name" value="CalX-like_sf"/>
</dbReference>
<keyword evidence="5" id="KW-0482">Metalloprotease</keyword>
<proteinExistence type="predicted"/>
<name>A0ABU9APW9_9BACT</name>
<dbReference type="SUPFAM" id="SSF55486">
    <property type="entry name" value="Metalloproteases ('zincins'), catalytic domain"/>
    <property type="match status" value="1"/>
</dbReference>
<keyword evidence="2" id="KW-0479">Metal-binding</keyword>
<dbReference type="Gene3D" id="2.60.120.380">
    <property type="match status" value="1"/>
</dbReference>
<evidence type="ECO:0000259" key="7">
    <source>
        <dbReference type="SMART" id="SM00235"/>
    </source>
</evidence>
<dbReference type="PANTHER" id="PTHR10201">
    <property type="entry name" value="MATRIX METALLOPROTEINASE"/>
    <property type="match status" value="1"/>
</dbReference>
<dbReference type="InterPro" id="IPR006026">
    <property type="entry name" value="Peptidase_Metallo"/>
</dbReference>
<dbReference type="PANTHER" id="PTHR10201:SF323">
    <property type="entry name" value="MATRIX METALLOPROTEINASE-21"/>
    <property type="match status" value="1"/>
</dbReference>
<dbReference type="Gene3D" id="2.60.120.260">
    <property type="entry name" value="Galactose-binding domain-like"/>
    <property type="match status" value="1"/>
</dbReference>
<keyword evidence="9" id="KW-1185">Reference proteome</keyword>
<protein>
    <submittedName>
        <fullName evidence="8">MBG domain-containing protein</fullName>
    </submittedName>
</protein>
<evidence type="ECO:0000256" key="6">
    <source>
        <dbReference type="SAM" id="MobiDB-lite"/>
    </source>
</evidence>
<evidence type="ECO:0000256" key="5">
    <source>
        <dbReference type="ARBA" id="ARBA00023049"/>
    </source>
</evidence>
<evidence type="ECO:0000256" key="3">
    <source>
        <dbReference type="ARBA" id="ARBA00022801"/>
    </source>
</evidence>